<sequence length="71" mass="7823">MKTSRGSATRIVLVGRNRAGYWVALEQGGSFGGLFVNRAQALKYALFENGGHPESIIEVTREIELEIRTSL</sequence>
<name>A0A1C3XTT6_9BRAD</name>
<dbReference type="RefSeq" id="WP_091967353.1">
    <property type="nucleotide sequence ID" value="NZ_FMAI01000049.1"/>
</dbReference>
<evidence type="ECO:0000313" key="2">
    <source>
        <dbReference type="Proteomes" id="UP000199184"/>
    </source>
</evidence>
<accession>A0A1C3XTT6</accession>
<dbReference type="Proteomes" id="UP000199184">
    <property type="component" value="Unassembled WGS sequence"/>
</dbReference>
<organism evidence="1 2">
    <name type="scientific">Bradyrhizobium shewense</name>
    <dbReference type="NCBI Taxonomy" id="1761772"/>
    <lineage>
        <taxon>Bacteria</taxon>
        <taxon>Pseudomonadati</taxon>
        <taxon>Pseudomonadota</taxon>
        <taxon>Alphaproteobacteria</taxon>
        <taxon>Hyphomicrobiales</taxon>
        <taxon>Nitrobacteraceae</taxon>
        <taxon>Bradyrhizobium</taxon>
    </lineage>
</organism>
<dbReference type="EMBL" id="FMAI01000049">
    <property type="protein sequence ID" value="SCB55671.1"/>
    <property type="molecule type" value="Genomic_DNA"/>
</dbReference>
<protein>
    <submittedName>
        <fullName evidence="1">Uncharacterized protein</fullName>
    </submittedName>
</protein>
<proteinExistence type="predicted"/>
<gene>
    <name evidence="1" type="ORF">GA0061098_104913</name>
</gene>
<keyword evidence="2" id="KW-1185">Reference proteome</keyword>
<reference evidence="2" key="1">
    <citation type="submission" date="2016-08" db="EMBL/GenBank/DDBJ databases">
        <authorList>
            <person name="Varghese N."/>
            <person name="Submissions Spin"/>
        </authorList>
    </citation>
    <scope>NUCLEOTIDE SEQUENCE [LARGE SCALE GENOMIC DNA]</scope>
    <source>
        <strain evidence="2">ERR11</strain>
    </source>
</reference>
<evidence type="ECO:0000313" key="1">
    <source>
        <dbReference type="EMBL" id="SCB55671.1"/>
    </source>
</evidence>
<dbReference type="AlphaFoldDB" id="A0A1C3XTT6"/>